<evidence type="ECO:0000313" key="1">
    <source>
        <dbReference type="EMBL" id="KZV23887.1"/>
    </source>
</evidence>
<proteinExistence type="predicted"/>
<accession>A0A2Z7AX53</accession>
<protein>
    <submittedName>
        <fullName evidence="1">TMV resistance protein N-like</fullName>
    </submittedName>
</protein>
<organism evidence="1 2">
    <name type="scientific">Dorcoceras hygrometricum</name>
    <dbReference type="NCBI Taxonomy" id="472368"/>
    <lineage>
        <taxon>Eukaryota</taxon>
        <taxon>Viridiplantae</taxon>
        <taxon>Streptophyta</taxon>
        <taxon>Embryophyta</taxon>
        <taxon>Tracheophyta</taxon>
        <taxon>Spermatophyta</taxon>
        <taxon>Magnoliopsida</taxon>
        <taxon>eudicotyledons</taxon>
        <taxon>Gunneridae</taxon>
        <taxon>Pentapetalae</taxon>
        <taxon>asterids</taxon>
        <taxon>lamiids</taxon>
        <taxon>Lamiales</taxon>
        <taxon>Gesneriaceae</taxon>
        <taxon>Didymocarpoideae</taxon>
        <taxon>Trichosporeae</taxon>
        <taxon>Loxocarpinae</taxon>
        <taxon>Dorcoceras</taxon>
    </lineage>
</organism>
<dbReference type="EMBL" id="KV013352">
    <property type="protein sequence ID" value="KZV23887.1"/>
    <property type="molecule type" value="Genomic_DNA"/>
</dbReference>
<dbReference type="Proteomes" id="UP000250235">
    <property type="component" value="Unassembled WGS sequence"/>
</dbReference>
<evidence type="ECO:0000313" key="2">
    <source>
        <dbReference type="Proteomes" id="UP000250235"/>
    </source>
</evidence>
<name>A0A2Z7AX53_9LAMI</name>
<keyword evidence="2" id="KW-1185">Reference proteome</keyword>
<sequence length="68" mass="7743">MSKSVNIPKVCVTRPSNSSSIPCPRATPHSNSCRRIYEYALPKIVGTRYVNRPLHESSWEDTVSRLLR</sequence>
<dbReference type="AlphaFoldDB" id="A0A2Z7AX53"/>
<gene>
    <name evidence="1" type="ORF">F511_23849</name>
</gene>
<reference evidence="1 2" key="1">
    <citation type="journal article" date="2015" name="Proc. Natl. Acad. Sci. U.S.A.">
        <title>The resurrection genome of Boea hygrometrica: A blueprint for survival of dehydration.</title>
        <authorList>
            <person name="Xiao L."/>
            <person name="Yang G."/>
            <person name="Zhang L."/>
            <person name="Yang X."/>
            <person name="Zhao S."/>
            <person name="Ji Z."/>
            <person name="Zhou Q."/>
            <person name="Hu M."/>
            <person name="Wang Y."/>
            <person name="Chen M."/>
            <person name="Xu Y."/>
            <person name="Jin H."/>
            <person name="Xiao X."/>
            <person name="Hu G."/>
            <person name="Bao F."/>
            <person name="Hu Y."/>
            <person name="Wan P."/>
            <person name="Li L."/>
            <person name="Deng X."/>
            <person name="Kuang T."/>
            <person name="Xiang C."/>
            <person name="Zhu J.K."/>
            <person name="Oliver M.J."/>
            <person name="He Y."/>
        </authorList>
    </citation>
    <scope>NUCLEOTIDE SEQUENCE [LARGE SCALE GENOMIC DNA]</scope>
    <source>
        <strain evidence="2">cv. XS01</strain>
    </source>
</reference>